<protein>
    <recommendedName>
        <fullName evidence="9">Protein kinase domain-containing protein</fullName>
    </recommendedName>
</protein>
<gene>
    <name evidence="10" type="ORF">BHM03_00043565</name>
</gene>
<feature type="domain" description="Protein kinase" evidence="9">
    <location>
        <begin position="362"/>
        <end position="496"/>
    </location>
</feature>
<name>A0A445MKR5_ENSVE</name>
<dbReference type="SUPFAM" id="SSF52058">
    <property type="entry name" value="L domain-like"/>
    <property type="match status" value="1"/>
</dbReference>
<evidence type="ECO:0000256" key="1">
    <source>
        <dbReference type="ARBA" id="ARBA00004370"/>
    </source>
</evidence>
<organism evidence="10">
    <name type="scientific">Ensete ventricosum</name>
    <name type="common">Abyssinian banana</name>
    <name type="synonym">Musa ensete</name>
    <dbReference type="NCBI Taxonomy" id="4639"/>
    <lineage>
        <taxon>Eukaryota</taxon>
        <taxon>Viridiplantae</taxon>
        <taxon>Streptophyta</taxon>
        <taxon>Embryophyta</taxon>
        <taxon>Tracheophyta</taxon>
        <taxon>Spermatophyta</taxon>
        <taxon>Magnoliopsida</taxon>
        <taxon>Liliopsida</taxon>
        <taxon>Zingiberales</taxon>
        <taxon>Musaceae</taxon>
        <taxon>Ensete</taxon>
    </lineage>
</organism>
<keyword evidence="5" id="KW-0677">Repeat</keyword>
<evidence type="ECO:0000256" key="7">
    <source>
        <dbReference type="ARBA" id="ARBA00023136"/>
    </source>
</evidence>
<keyword evidence="3" id="KW-0812">Transmembrane</keyword>
<evidence type="ECO:0000256" key="6">
    <source>
        <dbReference type="ARBA" id="ARBA00022989"/>
    </source>
</evidence>
<accession>A0A445MKR5</accession>
<sequence>MRPQVEVSALPVSGRPYDCWGISLTCVRSVVRPLGIRSYLCQVGRTTTGAPIPASDQLSALGNRGCWKVERTGQFLWGVEVSPSCNSPEKEKREAGGRPKGPITRWKTSGSGVEESTIGGSLALFNGHTKSPIPREPSLVGQSIACSVDQPPCFAWVRARDWRRRADRCTSWTGVTCSAAGRVVALDISGLRRTRVGHLSPQFIVDGLRNLTQLRSFNATGFALPGSIPDWLGADLAPTFATLVLGDASVAGFIPYSFGGVASIAVLVLAGNAITGNIPTTLGQLDNLTLLDLSHNALSGPIPTSLGALANLLYFDLSSNFLSGPVPLALGSLRNLKTLILANNSLSGSVPSQLGDLSGSRFSISASIPSTDHSQILRVFDVSGDRHAGVLPDIVPAAVKGNVSAAASSGGGTQFSNGLHERLVPFLGHCLRKENEKILVYKYVPNGDLYTALLRKPAPEGGIHSLDWLKRLKIATGIAQVLYYLHHECSLPLVHR</sequence>
<keyword evidence="2" id="KW-0433">Leucine-rich repeat</keyword>
<evidence type="ECO:0000256" key="8">
    <source>
        <dbReference type="SAM" id="MobiDB-lite"/>
    </source>
</evidence>
<evidence type="ECO:0000256" key="4">
    <source>
        <dbReference type="ARBA" id="ARBA00022729"/>
    </source>
</evidence>
<dbReference type="PANTHER" id="PTHR47988">
    <property type="entry name" value="SOMATIC EMBRYOGENESIS RECEPTOR KINASE 1"/>
    <property type="match status" value="1"/>
</dbReference>
<dbReference type="InterPro" id="IPR000719">
    <property type="entry name" value="Prot_kinase_dom"/>
</dbReference>
<dbReference type="Proteomes" id="UP000290560">
    <property type="component" value="Unassembled WGS sequence"/>
</dbReference>
<evidence type="ECO:0000256" key="3">
    <source>
        <dbReference type="ARBA" id="ARBA00022692"/>
    </source>
</evidence>
<dbReference type="GO" id="GO:0016020">
    <property type="term" value="C:membrane"/>
    <property type="evidence" value="ECO:0007669"/>
    <property type="project" value="UniProtKB-SubCell"/>
</dbReference>
<dbReference type="GO" id="GO:0005524">
    <property type="term" value="F:ATP binding"/>
    <property type="evidence" value="ECO:0007669"/>
    <property type="project" value="InterPro"/>
</dbReference>
<dbReference type="AlphaFoldDB" id="A0A445MKR5"/>
<dbReference type="Gene3D" id="3.80.10.10">
    <property type="entry name" value="Ribonuclease Inhibitor"/>
    <property type="match status" value="1"/>
</dbReference>
<evidence type="ECO:0000313" key="10">
    <source>
        <dbReference type="EMBL" id="RZR74793.1"/>
    </source>
</evidence>
<feature type="region of interest" description="Disordered" evidence="8">
    <location>
        <begin position="84"/>
        <end position="113"/>
    </location>
</feature>
<dbReference type="InterPro" id="IPR001611">
    <property type="entry name" value="Leu-rich_rpt"/>
</dbReference>
<evidence type="ECO:0000259" key="9">
    <source>
        <dbReference type="PROSITE" id="PS50011"/>
    </source>
</evidence>
<keyword evidence="6" id="KW-1133">Transmembrane helix</keyword>
<keyword evidence="4" id="KW-0732">Signal</keyword>
<keyword evidence="7" id="KW-0472">Membrane</keyword>
<dbReference type="EMBL" id="KV876393">
    <property type="protein sequence ID" value="RZR74793.1"/>
    <property type="molecule type" value="Genomic_DNA"/>
</dbReference>
<proteinExistence type="predicted"/>
<dbReference type="InterPro" id="IPR032675">
    <property type="entry name" value="LRR_dom_sf"/>
</dbReference>
<evidence type="ECO:0000256" key="2">
    <source>
        <dbReference type="ARBA" id="ARBA00022614"/>
    </source>
</evidence>
<dbReference type="SUPFAM" id="SSF56112">
    <property type="entry name" value="Protein kinase-like (PK-like)"/>
    <property type="match status" value="1"/>
</dbReference>
<comment type="subcellular location">
    <subcellularLocation>
        <location evidence="1">Membrane</location>
    </subcellularLocation>
</comment>
<reference evidence="10" key="1">
    <citation type="journal article" date="2018" name="Data Brief">
        <title>Genome sequence data from 17 accessions of Ensete ventricosum, a staple food crop for millions in Ethiopia.</title>
        <authorList>
            <person name="Yemataw Z."/>
            <person name="Muzemil S."/>
            <person name="Ambachew D."/>
            <person name="Tripathi L."/>
            <person name="Tesfaye K."/>
            <person name="Chala A."/>
            <person name="Farbos A."/>
            <person name="O'Neill P."/>
            <person name="Moore K."/>
            <person name="Grant M."/>
            <person name="Studholme D.J."/>
        </authorList>
    </citation>
    <scope>NUCLEOTIDE SEQUENCE [LARGE SCALE GENOMIC DNA]</scope>
    <source>
        <tissue evidence="10">Leaf</tissue>
    </source>
</reference>
<dbReference type="InterPro" id="IPR001245">
    <property type="entry name" value="Ser-Thr/Tyr_kinase_cat_dom"/>
</dbReference>
<dbReference type="PROSITE" id="PS50011">
    <property type="entry name" value="PROTEIN_KINASE_DOM"/>
    <property type="match status" value="1"/>
</dbReference>
<evidence type="ECO:0000256" key="5">
    <source>
        <dbReference type="ARBA" id="ARBA00022737"/>
    </source>
</evidence>
<dbReference type="InterPro" id="IPR011009">
    <property type="entry name" value="Kinase-like_dom_sf"/>
</dbReference>
<dbReference type="FunFam" id="3.80.10.10:FF:000383">
    <property type="entry name" value="Leucine-rich repeat receptor protein kinase EMS1"/>
    <property type="match status" value="1"/>
</dbReference>
<dbReference type="Pfam" id="PF00560">
    <property type="entry name" value="LRR_1"/>
    <property type="match status" value="3"/>
</dbReference>
<dbReference type="Pfam" id="PF07714">
    <property type="entry name" value="PK_Tyr_Ser-Thr"/>
    <property type="match status" value="1"/>
</dbReference>
<dbReference type="Gene3D" id="1.10.510.10">
    <property type="entry name" value="Transferase(Phosphotransferase) domain 1"/>
    <property type="match status" value="1"/>
</dbReference>
<feature type="compositionally biased region" description="Basic and acidic residues" evidence="8">
    <location>
        <begin position="88"/>
        <end position="97"/>
    </location>
</feature>
<dbReference type="GO" id="GO:0004672">
    <property type="term" value="F:protein kinase activity"/>
    <property type="evidence" value="ECO:0007669"/>
    <property type="project" value="InterPro"/>
</dbReference>